<gene>
    <name evidence="1" type="ORF">AXG93_4170s1210</name>
</gene>
<evidence type="ECO:0000313" key="2">
    <source>
        <dbReference type="Proteomes" id="UP000077202"/>
    </source>
</evidence>
<comment type="caution">
    <text evidence="1">The sequence shown here is derived from an EMBL/GenBank/DDBJ whole genome shotgun (WGS) entry which is preliminary data.</text>
</comment>
<name>A0A176VLA5_MARPO</name>
<dbReference type="AlphaFoldDB" id="A0A176VLA5"/>
<reference evidence="1" key="1">
    <citation type="submission" date="2016-03" db="EMBL/GenBank/DDBJ databases">
        <title>Mechanisms controlling the formation of the plant cell surface in tip-growing cells are functionally conserved among land plants.</title>
        <authorList>
            <person name="Honkanen S."/>
            <person name="Jones V.A."/>
            <person name="Morieri G."/>
            <person name="Champion C."/>
            <person name="Hetherington A.J."/>
            <person name="Kelly S."/>
            <person name="Saint-Marcoux D."/>
            <person name="Proust H."/>
            <person name="Prescott H."/>
            <person name="Dolan L."/>
        </authorList>
    </citation>
    <scope>NUCLEOTIDE SEQUENCE [LARGE SCALE GENOMIC DNA]</scope>
    <source>
        <tissue evidence="1">Whole gametophyte</tissue>
    </source>
</reference>
<proteinExistence type="predicted"/>
<protein>
    <submittedName>
        <fullName evidence="1">Uncharacterized protein</fullName>
    </submittedName>
</protein>
<evidence type="ECO:0000313" key="1">
    <source>
        <dbReference type="EMBL" id="OAE21680.1"/>
    </source>
</evidence>
<dbReference type="Proteomes" id="UP000077202">
    <property type="component" value="Unassembled WGS sequence"/>
</dbReference>
<organism evidence="1 2">
    <name type="scientific">Marchantia polymorpha subsp. ruderalis</name>
    <dbReference type="NCBI Taxonomy" id="1480154"/>
    <lineage>
        <taxon>Eukaryota</taxon>
        <taxon>Viridiplantae</taxon>
        <taxon>Streptophyta</taxon>
        <taxon>Embryophyta</taxon>
        <taxon>Marchantiophyta</taxon>
        <taxon>Marchantiopsida</taxon>
        <taxon>Marchantiidae</taxon>
        <taxon>Marchantiales</taxon>
        <taxon>Marchantiaceae</taxon>
        <taxon>Marchantia</taxon>
    </lineage>
</organism>
<sequence length="283" mass="31922">MELTRPLAPIPPSWWTGGGGVSLWPNAKIVPDHISVKRVTPIQDLHSFASTIPLNSRTSVEGMVRGTKIRMSEMRVKLTHKFLNSFQSDGRQAGILGLTVVTDLDRRHRMTLESTLGCDEDKQSMSAFISSKFEPRMSWGIALSHRLHQAVTLFSRFNSDESSRHRYILQVVHKMGERTTCSPILSKVSGDQPQAGLSWTHQLRLKVVVLPPRWLLLGPKFVLRAIPMLWRRIRDLKLPPLAIPPASETSRPMKNFIQVKLFWSGNGAYAVNIRAQVGELDAY</sequence>
<accession>A0A176VLA5</accession>
<keyword evidence="2" id="KW-1185">Reference proteome</keyword>
<dbReference type="EMBL" id="LVLJ01003355">
    <property type="protein sequence ID" value="OAE21680.1"/>
    <property type="molecule type" value="Genomic_DNA"/>
</dbReference>